<protein>
    <submittedName>
        <fullName evidence="1">Uncharacterized protein</fullName>
    </submittedName>
</protein>
<sequence length="178" mass="20573">MKLHLTAIQNFFSDSGFETHLEGASEETPFDQLFVSLGRDEEMRDLTLQVRLYDQILPEGAHRNELSHPRFLDFFLVLPFEVKNKAFPEAARMVSLVNKVTLLPGFMLSETDHLLYYRYIYPSLSEEFLPANLEMILSTILYQVETFAKPLEEVAKGSKSYEEIVTQANQYVQREVNG</sequence>
<evidence type="ECO:0000313" key="1">
    <source>
        <dbReference type="EMBL" id="CCB89453.1"/>
    </source>
</evidence>
<gene>
    <name evidence="1" type="ordered locus">SNE_A15760</name>
</gene>
<name>F8L9C9_SIMNZ</name>
<dbReference type="EMBL" id="FR872582">
    <property type="protein sequence ID" value="CCB89453.1"/>
    <property type="molecule type" value="Genomic_DNA"/>
</dbReference>
<dbReference type="HOGENOM" id="CLU_1538596_0_0_0"/>
<dbReference type="AlphaFoldDB" id="F8L9C9"/>
<reference key="1">
    <citation type="journal article" date="2011" name="Mol. Biol. Evol.">
        <title>Unity in variety -- the pan-genome of the Chlamydiae.</title>
        <authorList>
            <person name="Collingro A."/>
            <person name="Tischler P."/>
            <person name="Weinmaier T."/>
            <person name="Penz T."/>
            <person name="Heinz E."/>
            <person name="Brunham R.C."/>
            <person name="Read T.D."/>
            <person name="Bavoil P.M."/>
            <person name="Sachse K."/>
            <person name="Kahane S."/>
            <person name="Friedman M.G."/>
            <person name="Rattei T."/>
            <person name="Myers G.S.A."/>
            <person name="Horn M."/>
        </authorList>
    </citation>
    <scope>NUCLEOTIDE SEQUENCE</scope>
    <source>
        <strain>Z</strain>
    </source>
</reference>
<dbReference type="STRING" id="331113.SNE_A15760"/>
<dbReference type="KEGG" id="sng:SNE_A15760"/>
<dbReference type="Proteomes" id="UP000000496">
    <property type="component" value="Chromosome gsn.131"/>
</dbReference>
<organism evidence="1 2">
    <name type="scientific">Simkania negevensis (strain ATCC VR-1471 / DSM 27360 / Z)</name>
    <dbReference type="NCBI Taxonomy" id="331113"/>
    <lineage>
        <taxon>Bacteria</taxon>
        <taxon>Pseudomonadati</taxon>
        <taxon>Chlamydiota</taxon>
        <taxon>Chlamydiia</taxon>
        <taxon>Parachlamydiales</taxon>
        <taxon>Simkaniaceae</taxon>
        <taxon>Simkania</taxon>
    </lineage>
</organism>
<reference evidence="1 2" key="2">
    <citation type="journal article" date="2011" name="Mol. Biol. Evol.">
        <title>Unity in variety--the pan-genome of the Chlamydiae.</title>
        <authorList>
            <person name="Collingro A."/>
            <person name="Tischler P."/>
            <person name="Weinmaier T."/>
            <person name="Penz T."/>
            <person name="Heinz E."/>
            <person name="Brunham R.C."/>
            <person name="Read T.D."/>
            <person name="Bavoil P.M."/>
            <person name="Sachse K."/>
            <person name="Kahane S."/>
            <person name="Friedman M.G."/>
            <person name="Rattei T."/>
            <person name="Myers G.S."/>
            <person name="Horn M."/>
        </authorList>
    </citation>
    <scope>NUCLEOTIDE SEQUENCE [LARGE SCALE GENOMIC DNA]</scope>
    <source>
        <strain evidence="2">ATCC VR-1471 / Z</strain>
    </source>
</reference>
<keyword evidence="2" id="KW-1185">Reference proteome</keyword>
<evidence type="ECO:0000313" key="2">
    <source>
        <dbReference type="Proteomes" id="UP000000496"/>
    </source>
</evidence>
<accession>F8L9C9</accession>
<dbReference type="OrthoDB" id="21912at2"/>
<dbReference type="eggNOG" id="COG5465">
    <property type="taxonomic scope" value="Bacteria"/>
</dbReference>
<dbReference type="RefSeq" id="WP_013943919.1">
    <property type="nucleotide sequence ID" value="NC_015713.1"/>
</dbReference>
<proteinExistence type="predicted"/>